<keyword evidence="1" id="KW-0472">Membrane</keyword>
<evidence type="ECO:0000259" key="2">
    <source>
        <dbReference type="Pfam" id="PF13400"/>
    </source>
</evidence>
<organism evidence="3 4">
    <name type="scientific">Georgenia halophila</name>
    <dbReference type="NCBI Taxonomy" id="620889"/>
    <lineage>
        <taxon>Bacteria</taxon>
        <taxon>Bacillati</taxon>
        <taxon>Actinomycetota</taxon>
        <taxon>Actinomycetes</taxon>
        <taxon>Micrococcales</taxon>
        <taxon>Bogoriellaceae</taxon>
        <taxon>Georgenia</taxon>
    </lineage>
</organism>
<sequence length="132" mass="13209">MSRDDGGTDASVERDRGSGTVLGLTLVAVLIIMTLAVVGLSKAVHARGAAQSGADLAALAAATALHAAGGQARDPCRVADEVAAANGTELTACRVIDENVEVTTGVVVIGETWPLEGRRLEAHAEARAGPAG</sequence>
<reference evidence="4" key="1">
    <citation type="journal article" date="2019" name="Int. J. Syst. Evol. Microbiol.">
        <title>The Global Catalogue of Microorganisms (GCM) 10K type strain sequencing project: providing services to taxonomists for standard genome sequencing and annotation.</title>
        <authorList>
            <consortium name="The Broad Institute Genomics Platform"/>
            <consortium name="The Broad Institute Genome Sequencing Center for Infectious Disease"/>
            <person name="Wu L."/>
            <person name="Ma J."/>
        </authorList>
    </citation>
    <scope>NUCLEOTIDE SEQUENCE [LARGE SCALE GENOMIC DNA]</scope>
    <source>
        <strain evidence="4">JCM 17810</strain>
    </source>
</reference>
<evidence type="ECO:0000256" key="1">
    <source>
        <dbReference type="SAM" id="Phobius"/>
    </source>
</evidence>
<gene>
    <name evidence="3" type="ORF">GCM10023169_10690</name>
</gene>
<dbReference type="InterPro" id="IPR021202">
    <property type="entry name" value="Rv3654c-like"/>
</dbReference>
<comment type="caution">
    <text evidence="3">The sequence shown here is derived from an EMBL/GenBank/DDBJ whole genome shotgun (WGS) entry which is preliminary data.</text>
</comment>
<dbReference type="RefSeq" id="WP_345215484.1">
    <property type="nucleotide sequence ID" value="NZ_BAABGN010000003.1"/>
</dbReference>
<evidence type="ECO:0000313" key="4">
    <source>
        <dbReference type="Proteomes" id="UP001500622"/>
    </source>
</evidence>
<protein>
    <recommendedName>
        <fullName evidence="2">Putative Flp pilus-assembly TadG-like N-terminal domain-containing protein</fullName>
    </recommendedName>
</protein>
<dbReference type="InterPro" id="IPR028087">
    <property type="entry name" value="Tad_N"/>
</dbReference>
<dbReference type="Pfam" id="PF13400">
    <property type="entry name" value="Tad"/>
    <property type="match status" value="1"/>
</dbReference>
<name>A0ABP8KZD1_9MICO</name>
<keyword evidence="4" id="KW-1185">Reference proteome</keyword>
<dbReference type="NCBIfam" id="TIGR03816">
    <property type="entry name" value="tadE_like_DECH"/>
    <property type="match status" value="1"/>
</dbReference>
<proteinExistence type="predicted"/>
<dbReference type="EMBL" id="BAABGN010000003">
    <property type="protein sequence ID" value="GAA4419727.1"/>
    <property type="molecule type" value="Genomic_DNA"/>
</dbReference>
<feature type="transmembrane region" description="Helical" evidence="1">
    <location>
        <begin position="20"/>
        <end position="40"/>
    </location>
</feature>
<evidence type="ECO:0000313" key="3">
    <source>
        <dbReference type="EMBL" id="GAA4419727.1"/>
    </source>
</evidence>
<keyword evidence="1" id="KW-0812">Transmembrane</keyword>
<feature type="domain" description="Putative Flp pilus-assembly TadG-like N-terminal" evidence="2">
    <location>
        <begin position="17"/>
        <end position="64"/>
    </location>
</feature>
<accession>A0ABP8KZD1</accession>
<keyword evidence="1" id="KW-1133">Transmembrane helix</keyword>
<dbReference type="Proteomes" id="UP001500622">
    <property type="component" value="Unassembled WGS sequence"/>
</dbReference>